<dbReference type="PANTHER" id="PTHR11795">
    <property type="entry name" value="BRANCHED-CHAIN AMINO ACID TRANSPORT SYSTEM PERMEASE PROTEIN LIVH"/>
    <property type="match status" value="1"/>
</dbReference>
<proteinExistence type="inferred from homology"/>
<feature type="transmembrane region" description="Helical" evidence="10">
    <location>
        <begin position="231"/>
        <end position="255"/>
    </location>
</feature>
<dbReference type="GO" id="GO:0015192">
    <property type="term" value="F:L-phenylalanine transmembrane transporter activity"/>
    <property type="evidence" value="ECO:0007669"/>
    <property type="project" value="TreeGrafter"/>
</dbReference>
<dbReference type="AlphaFoldDB" id="A0AA48GI44"/>
<sequence>MGVLVQQLLNVAQLGAVYALIALGYSMVYGIIRLINFAHGDIFMLGGFLGLLIGVHLAWLPVYVMMPLAMVLTALAGVLVERVAYRRLRDANRMSVVITTLGVGIFLENLVRLAVGPETRQIRSGLPTGSVTWLQGHLGVYVTWDKVLIILVSLTLMAVLWLIVNRTLVGTAMRAVADAKDVVPLMGVNLNLIIAGTFAIGSALAAAGGIFYGQAYALDPYMGIDLGWKAFIAAVIGGIGSIEGAVLGSFLLAGVEVTTVAYLSSNLKNGIAFGLLILLLLVWPWGIMGKPAMRKV</sequence>
<comment type="similarity">
    <text evidence="9">Belongs to the binding-protein-dependent transport system permease family. LivHM subfamily.</text>
</comment>
<dbReference type="GO" id="GO:0015190">
    <property type="term" value="F:L-leucine transmembrane transporter activity"/>
    <property type="evidence" value="ECO:0007669"/>
    <property type="project" value="TreeGrafter"/>
</dbReference>
<keyword evidence="8 10" id="KW-0472">Membrane</keyword>
<name>A0AA48GI44_9BACT</name>
<accession>A0AA48GI44</accession>
<dbReference type="GO" id="GO:1903806">
    <property type="term" value="P:L-isoleucine import across plasma membrane"/>
    <property type="evidence" value="ECO:0007669"/>
    <property type="project" value="TreeGrafter"/>
</dbReference>
<dbReference type="GO" id="GO:0015188">
    <property type="term" value="F:L-isoleucine transmembrane transporter activity"/>
    <property type="evidence" value="ECO:0007669"/>
    <property type="project" value="TreeGrafter"/>
</dbReference>
<feature type="transmembrane region" description="Helical" evidence="10">
    <location>
        <begin position="12"/>
        <end position="35"/>
    </location>
</feature>
<dbReference type="GO" id="GO:0015808">
    <property type="term" value="P:L-alanine transport"/>
    <property type="evidence" value="ECO:0007669"/>
    <property type="project" value="TreeGrafter"/>
</dbReference>
<organism evidence="11 12">
    <name type="scientific">Mesoterricola silvestris</name>
    <dbReference type="NCBI Taxonomy" id="2927979"/>
    <lineage>
        <taxon>Bacteria</taxon>
        <taxon>Pseudomonadati</taxon>
        <taxon>Acidobacteriota</taxon>
        <taxon>Holophagae</taxon>
        <taxon>Holophagales</taxon>
        <taxon>Holophagaceae</taxon>
        <taxon>Mesoterricola</taxon>
    </lineage>
</organism>
<feature type="transmembrane region" description="Helical" evidence="10">
    <location>
        <begin position="147"/>
        <end position="169"/>
    </location>
</feature>
<dbReference type="GO" id="GO:0005304">
    <property type="term" value="F:L-valine transmembrane transporter activity"/>
    <property type="evidence" value="ECO:0007669"/>
    <property type="project" value="TreeGrafter"/>
</dbReference>
<feature type="transmembrane region" description="Helical" evidence="10">
    <location>
        <begin position="267"/>
        <end position="287"/>
    </location>
</feature>
<evidence type="ECO:0000313" key="12">
    <source>
        <dbReference type="Proteomes" id="UP001238179"/>
    </source>
</evidence>
<dbReference type="GO" id="GO:0042941">
    <property type="term" value="P:D-alanine transmembrane transport"/>
    <property type="evidence" value="ECO:0007669"/>
    <property type="project" value="TreeGrafter"/>
</dbReference>
<keyword evidence="3" id="KW-1003">Cell membrane</keyword>
<feature type="transmembrane region" description="Helical" evidence="10">
    <location>
        <begin position="42"/>
        <end position="59"/>
    </location>
</feature>
<feature type="transmembrane region" description="Helical" evidence="10">
    <location>
        <begin position="190"/>
        <end position="211"/>
    </location>
</feature>
<dbReference type="KEGG" id="msil:METEAL_08560"/>
<dbReference type="PANTHER" id="PTHR11795:SF371">
    <property type="entry name" value="HIGH-AFFINITY BRANCHED-CHAIN AMINO ACID TRANSPORT SYSTEM PERMEASE PROTEIN LIVH"/>
    <property type="match status" value="1"/>
</dbReference>
<evidence type="ECO:0000256" key="2">
    <source>
        <dbReference type="ARBA" id="ARBA00022448"/>
    </source>
</evidence>
<evidence type="ECO:0000256" key="3">
    <source>
        <dbReference type="ARBA" id="ARBA00022475"/>
    </source>
</evidence>
<keyword evidence="4" id="KW-0997">Cell inner membrane</keyword>
<keyword evidence="7 10" id="KW-1133">Transmembrane helix</keyword>
<evidence type="ECO:0000256" key="8">
    <source>
        <dbReference type="ARBA" id="ARBA00023136"/>
    </source>
</evidence>
<evidence type="ECO:0000256" key="5">
    <source>
        <dbReference type="ARBA" id="ARBA00022692"/>
    </source>
</evidence>
<feature type="transmembrane region" description="Helical" evidence="10">
    <location>
        <begin position="96"/>
        <end position="115"/>
    </location>
</feature>
<feature type="transmembrane region" description="Helical" evidence="10">
    <location>
        <begin position="65"/>
        <end position="84"/>
    </location>
</feature>
<keyword evidence="6" id="KW-0029">Amino-acid transport</keyword>
<dbReference type="EMBL" id="AP027080">
    <property type="protein sequence ID" value="BDU71682.1"/>
    <property type="molecule type" value="Genomic_DNA"/>
</dbReference>
<dbReference type="CDD" id="cd06582">
    <property type="entry name" value="TM_PBP1_LivH_like"/>
    <property type="match status" value="1"/>
</dbReference>
<reference evidence="12" key="1">
    <citation type="journal article" date="2023" name="Int. J. Syst. Evol. Microbiol.">
        <title>Mesoterricola silvestris gen. nov., sp. nov., Mesoterricola sediminis sp. nov., Geothrix oryzae sp. nov., Geothrix edaphica sp. nov., Geothrix rubra sp. nov., and Geothrix limicola sp. nov., six novel members of Acidobacteriota isolated from soils.</title>
        <authorList>
            <person name="Itoh H."/>
            <person name="Sugisawa Y."/>
            <person name="Mise K."/>
            <person name="Xu Z."/>
            <person name="Kuniyasu M."/>
            <person name="Ushijima N."/>
            <person name="Kawano K."/>
            <person name="Kobayashi E."/>
            <person name="Shiratori Y."/>
            <person name="Masuda Y."/>
            <person name="Senoo K."/>
        </authorList>
    </citation>
    <scope>NUCLEOTIDE SEQUENCE [LARGE SCALE GENOMIC DNA]</scope>
    <source>
        <strain evidence="12">W79</strain>
    </source>
</reference>
<evidence type="ECO:0000256" key="9">
    <source>
        <dbReference type="ARBA" id="ARBA00037998"/>
    </source>
</evidence>
<dbReference type="RefSeq" id="WP_316414582.1">
    <property type="nucleotide sequence ID" value="NZ_AP027080.1"/>
</dbReference>
<keyword evidence="2" id="KW-0813">Transport</keyword>
<keyword evidence="5 10" id="KW-0812">Transmembrane</keyword>
<dbReference type="InterPro" id="IPR052157">
    <property type="entry name" value="BCAA_transport_permease"/>
</dbReference>
<gene>
    <name evidence="11" type="ORF">METEAL_08560</name>
</gene>
<evidence type="ECO:0000256" key="4">
    <source>
        <dbReference type="ARBA" id="ARBA00022519"/>
    </source>
</evidence>
<dbReference type="Pfam" id="PF02653">
    <property type="entry name" value="BPD_transp_2"/>
    <property type="match status" value="1"/>
</dbReference>
<dbReference type="GO" id="GO:0005886">
    <property type="term" value="C:plasma membrane"/>
    <property type="evidence" value="ECO:0007669"/>
    <property type="project" value="UniProtKB-SubCell"/>
</dbReference>
<comment type="subcellular location">
    <subcellularLocation>
        <location evidence="1">Cell membrane</location>
        <topology evidence="1">Multi-pass membrane protein</topology>
    </subcellularLocation>
</comment>
<dbReference type="InterPro" id="IPR001851">
    <property type="entry name" value="ABC_transp_permease"/>
</dbReference>
<evidence type="ECO:0000256" key="1">
    <source>
        <dbReference type="ARBA" id="ARBA00004651"/>
    </source>
</evidence>
<dbReference type="Proteomes" id="UP001238179">
    <property type="component" value="Chromosome"/>
</dbReference>
<evidence type="ECO:0000313" key="11">
    <source>
        <dbReference type="EMBL" id="BDU71682.1"/>
    </source>
</evidence>
<protein>
    <submittedName>
        <fullName evidence="11">Branched-chain amino acid ABC transporter permease</fullName>
    </submittedName>
</protein>
<evidence type="ECO:0000256" key="7">
    <source>
        <dbReference type="ARBA" id="ARBA00022989"/>
    </source>
</evidence>
<keyword evidence="12" id="KW-1185">Reference proteome</keyword>
<evidence type="ECO:0000256" key="6">
    <source>
        <dbReference type="ARBA" id="ARBA00022970"/>
    </source>
</evidence>
<evidence type="ECO:0000256" key="10">
    <source>
        <dbReference type="SAM" id="Phobius"/>
    </source>
</evidence>